<comment type="similarity">
    <text evidence="1 3">Belongs to the PAPS reductase family. CysH subfamily.</text>
</comment>
<dbReference type="GO" id="GO:0005737">
    <property type="term" value="C:cytoplasm"/>
    <property type="evidence" value="ECO:0007669"/>
    <property type="project" value="UniProtKB-SubCell"/>
</dbReference>
<comment type="function">
    <text evidence="3">Catalyzes the formation of sulfite from phosphoadenosine 5'-phosphosulfate (PAPS) using thioredoxin as an electron donor.</text>
</comment>
<dbReference type="NCBIfam" id="NF002537">
    <property type="entry name" value="PRK02090.1"/>
    <property type="match status" value="1"/>
</dbReference>
<evidence type="ECO:0000256" key="1">
    <source>
        <dbReference type="ARBA" id="ARBA00009732"/>
    </source>
</evidence>
<keyword evidence="2 3" id="KW-0560">Oxidoreductase</keyword>
<evidence type="ECO:0000313" key="6">
    <source>
        <dbReference type="Proteomes" id="UP000600139"/>
    </source>
</evidence>
<keyword evidence="3" id="KW-0963">Cytoplasm</keyword>
<name>A0A934R6Z9_9BACT</name>
<comment type="caution">
    <text evidence="3">Lacks conserved residue(s) required for the propagation of feature annotation.</text>
</comment>
<dbReference type="CDD" id="cd23945">
    <property type="entry name" value="PAPS_reductase"/>
    <property type="match status" value="1"/>
</dbReference>
<dbReference type="Gene3D" id="3.40.50.620">
    <property type="entry name" value="HUPs"/>
    <property type="match status" value="1"/>
</dbReference>
<dbReference type="GO" id="GO:0070814">
    <property type="term" value="P:hydrogen sulfide biosynthetic process"/>
    <property type="evidence" value="ECO:0007669"/>
    <property type="project" value="UniProtKB-UniRule"/>
</dbReference>
<sequence length="248" mass="28004">MAAIKFEIPATISQDIDPAELSAALAPLRAGDRLRLLYDQLGERLVASTSFGLQAAVMLHLIHEHAPKIPVVFIDTGFLFPETYQYMEELTSRLNLDLRVYQPTVSAARMQALWGNLWEQGKDGADRYGLLTKVEPMNRALRETGADVWLSGLRRSQSSSRVDRPFVEQQKKTVKAYPILDWADAQVDLYFHQNNLPRHPLAEKGYVTMGDWHSTRPVVDGDVEATRFNGEKYECGLHLDSTSADFQI</sequence>
<proteinExistence type="inferred from homology"/>
<dbReference type="Pfam" id="PF01507">
    <property type="entry name" value="PAPS_reduct"/>
    <property type="match status" value="1"/>
</dbReference>
<evidence type="ECO:0000256" key="3">
    <source>
        <dbReference type="HAMAP-Rule" id="MF_00063"/>
    </source>
</evidence>
<dbReference type="SUPFAM" id="SSF52402">
    <property type="entry name" value="Adenine nucleotide alpha hydrolases-like"/>
    <property type="match status" value="1"/>
</dbReference>
<gene>
    <name evidence="3" type="primary">cysH</name>
    <name evidence="5" type="ORF">JIN84_21075</name>
</gene>
<dbReference type="RefSeq" id="WP_200353081.1">
    <property type="nucleotide sequence ID" value="NZ_BAABHZ010000002.1"/>
</dbReference>
<organism evidence="5 6">
    <name type="scientific">Luteolibacter yonseiensis</name>
    <dbReference type="NCBI Taxonomy" id="1144680"/>
    <lineage>
        <taxon>Bacteria</taxon>
        <taxon>Pseudomonadati</taxon>
        <taxon>Verrucomicrobiota</taxon>
        <taxon>Verrucomicrobiia</taxon>
        <taxon>Verrucomicrobiales</taxon>
        <taxon>Verrucomicrobiaceae</taxon>
        <taxon>Luteolibacter</taxon>
    </lineage>
</organism>
<dbReference type="GO" id="GO:0004604">
    <property type="term" value="F:phosphoadenylyl-sulfate reductase (thioredoxin) activity"/>
    <property type="evidence" value="ECO:0007669"/>
    <property type="project" value="UniProtKB-UniRule"/>
</dbReference>
<dbReference type="HAMAP" id="MF_00063">
    <property type="entry name" value="CysH"/>
    <property type="match status" value="1"/>
</dbReference>
<comment type="catalytic activity">
    <reaction evidence="3">
        <text>[thioredoxin]-disulfide + sulfite + adenosine 3',5'-bisphosphate + 2 H(+) = [thioredoxin]-dithiol + 3'-phosphoadenylyl sulfate</text>
        <dbReference type="Rhea" id="RHEA:11724"/>
        <dbReference type="Rhea" id="RHEA-COMP:10698"/>
        <dbReference type="Rhea" id="RHEA-COMP:10700"/>
        <dbReference type="ChEBI" id="CHEBI:15378"/>
        <dbReference type="ChEBI" id="CHEBI:17359"/>
        <dbReference type="ChEBI" id="CHEBI:29950"/>
        <dbReference type="ChEBI" id="CHEBI:50058"/>
        <dbReference type="ChEBI" id="CHEBI:58339"/>
        <dbReference type="ChEBI" id="CHEBI:58343"/>
        <dbReference type="EC" id="1.8.4.8"/>
    </reaction>
</comment>
<comment type="caution">
    <text evidence="5">The sequence shown here is derived from an EMBL/GenBank/DDBJ whole genome shotgun (WGS) entry which is preliminary data.</text>
</comment>
<protein>
    <recommendedName>
        <fullName evidence="3">Phosphoadenosine 5'-phosphosulfate reductase</fullName>
        <shortName evidence="3">PAPS reductase</shortName>
        <ecNumber evidence="3">1.8.4.8</ecNumber>
    </recommendedName>
    <alternativeName>
        <fullName evidence="3">3'-phosphoadenylylsulfate reductase</fullName>
    </alternativeName>
    <alternativeName>
        <fullName evidence="3">PAPS reductase, thioredoxin dependent</fullName>
    </alternativeName>
    <alternativeName>
        <fullName evidence="3">PAPS sulfotransferase</fullName>
    </alternativeName>
    <alternativeName>
        <fullName evidence="3">PAdoPS reductase</fullName>
    </alternativeName>
</protein>
<dbReference type="Proteomes" id="UP000600139">
    <property type="component" value="Unassembled WGS sequence"/>
</dbReference>
<dbReference type="InterPro" id="IPR014729">
    <property type="entry name" value="Rossmann-like_a/b/a_fold"/>
</dbReference>
<accession>A0A934R6Z9</accession>
<evidence type="ECO:0000313" key="5">
    <source>
        <dbReference type="EMBL" id="MBK1818129.1"/>
    </source>
</evidence>
<dbReference type="GO" id="GO:0019379">
    <property type="term" value="P:sulfate assimilation, phosphoadenylyl sulfate reduction by phosphoadenylyl-sulfate reductase (thioredoxin)"/>
    <property type="evidence" value="ECO:0007669"/>
    <property type="project" value="UniProtKB-UniRule"/>
</dbReference>
<dbReference type="PIRSF" id="PIRSF000857">
    <property type="entry name" value="PAPS_reductase"/>
    <property type="match status" value="1"/>
</dbReference>
<dbReference type="EMBL" id="JAENIK010000013">
    <property type="protein sequence ID" value="MBK1818129.1"/>
    <property type="molecule type" value="Genomic_DNA"/>
</dbReference>
<evidence type="ECO:0000256" key="2">
    <source>
        <dbReference type="ARBA" id="ARBA00023002"/>
    </source>
</evidence>
<dbReference type="EC" id="1.8.4.8" evidence="3"/>
<comment type="subcellular location">
    <subcellularLocation>
        <location evidence="3">Cytoplasm</location>
    </subcellularLocation>
</comment>
<dbReference type="PANTHER" id="PTHR46509:SF1">
    <property type="entry name" value="PHOSPHOADENOSINE PHOSPHOSULFATE REDUCTASE"/>
    <property type="match status" value="1"/>
</dbReference>
<dbReference type="PANTHER" id="PTHR46509">
    <property type="entry name" value="PHOSPHOADENOSINE PHOSPHOSULFATE REDUCTASE"/>
    <property type="match status" value="1"/>
</dbReference>
<feature type="active site" description="Nucleophile; cysteine thiosulfonate intermediate" evidence="3">
    <location>
        <position position="235"/>
    </location>
</feature>
<comment type="pathway">
    <text evidence="3">Sulfur metabolism; hydrogen sulfide biosynthesis; sulfite from sulfate: step 3/3.</text>
</comment>
<dbReference type="InterPro" id="IPR002500">
    <property type="entry name" value="PAPS_reduct_dom"/>
</dbReference>
<keyword evidence="6" id="KW-1185">Reference proteome</keyword>
<evidence type="ECO:0000259" key="4">
    <source>
        <dbReference type="Pfam" id="PF01507"/>
    </source>
</evidence>
<dbReference type="AlphaFoldDB" id="A0A934R6Z9"/>
<reference evidence="5" key="1">
    <citation type="submission" date="2021-01" db="EMBL/GenBank/DDBJ databases">
        <title>Modified the classification status of verrucomicrobia.</title>
        <authorList>
            <person name="Feng X."/>
        </authorList>
    </citation>
    <scope>NUCLEOTIDE SEQUENCE</scope>
    <source>
        <strain evidence="5">JCM 18052</strain>
    </source>
</reference>
<feature type="domain" description="Phosphoadenosine phosphosulphate reductase" evidence="4">
    <location>
        <begin position="45"/>
        <end position="217"/>
    </location>
</feature>
<dbReference type="InterPro" id="IPR004511">
    <property type="entry name" value="PAPS/APS_Rdtase"/>
</dbReference>
<dbReference type="NCBIfam" id="TIGR00434">
    <property type="entry name" value="cysH"/>
    <property type="match status" value="1"/>
</dbReference>